<reference evidence="2" key="1">
    <citation type="submission" date="2023-07" db="EMBL/GenBank/DDBJ databases">
        <title>Novel species in the genus Lipingzhangella isolated from Sambhar Salt Lake.</title>
        <authorList>
            <person name="Jiya N."/>
            <person name="Kajale S."/>
            <person name="Sharma A."/>
        </authorList>
    </citation>
    <scope>NUCLEOTIDE SEQUENCE [LARGE SCALE GENOMIC DNA]</scope>
    <source>
        <strain evidence="2">LS1_29</strain>
    </source>
</reference>
<organism evidence="1 2">
    <name type="scientific">Lipingzhangella rawalii</name>
    <dbReference type="NCBI Taxonomy" id="2055835"/>
    <lineage>
        <taxon>Bacteria</taxon>
        <taxon>Bacillati</taxon>
        <taxon>Actinomycetota</taxon>
        <taxon>Actinomycetes</taxon>
        <taxon>Streptosporangiales</taxon>
        <taxon>Nocardiopsidaceae</taxon>
        <taxon>Lipingzhangella</taxon>
    </lineage>
</organism>
<dbReference type="RefSeq" id="WP_310914127.1">
    <property type="nucleotide sequence ID" value="NZ_JAVLVT010000014.1"/>
</dbReference>
<gene>
    <name evidence="1" type="ORF">RIF23_19805</name>
</gene>
<evidence type="ECO:0000313" key="1">
    <source>
        <dbReference type="EMBL" id="MDS1272538.1"/>
    </source>
</evidence>
<name>A0ABU2HBA1_9ACTN</name>
<protein>
    <submittedName>
        <fullName evidence="1">Uncharacterized protein</fullName>
    </submittedName>
</protein>
<evidence type="ECO:0000313" key="2">
    <source>
        <dbReference type="Proteomes" id="UP001250214"/>
    </source>
</evidence>
<dbReference type="EMBL" id="JAVLVT010000014">
    <property type="protein sequence ID" value="MDS1272538.1"/>
    <property type="molecule type" value="Genomic_DNA"/>
</dbReference>
<keyword evidence="2" id="KW-1185">Reference proteome</keyword>
<accession>A0ABU2HBA1</accession>
<comment type="caution">
    <text evidence="1">The sequence shown here is derived from an EMBL/GenBank/DDBJ whole genome shotgun (WGS) entry which is preliminary data.</text>
</comment>
<dbReference type="Proteomes" id="UP001250214">
    <property type="component" value="Unassembled WGS sequence"/>
</dbReference>
<sequence length="136" mass="14088">MGARWILLTVIAVVVVSSAAVLTARLLHTPATEIQPAAPTVAEGTTASPEERAEFVAFAQDYETATAAAEAVPRVTAIHNLGGTGEVEIHTDLPSSEAPRANELGSAIVSCAYDFFDLEDQHTVVYAANGEPIAGG</sequence>
<proteinExistence type="predicted"/>